<evidence type="ECO:0000256" key="1">
    <source>
        <dbReference type="ARBA" id="ARBA00006018"/>
    </source>
</evidence>
<dbReference type="InterPro" id="IPR001109">
    <property type="entry name" value="Hydrogenase_HupF/HypC"/>
</dbReference>
<evidence type="ECO:0000313" key="2">
    <source>
        <dbReference type="EMBL" id="MDQ0340939.1"/>
    </source>
</evidence>
<name>A0ABU0CXI6_9BACI</name>
<keyword evidence="3" id="KW-1185">Reference proteome</keyword>
<accession>A0ABU0CXI6</accession>
<protein>
    <submittedName>
        <fullName evidence="2">Hydrogenase expression/formation protein HypC</fullName>
    </submittedName>
</protein>
<comment type="caution">
    <text evidence="2">The sequence shown here is derived from an EMBL/GenBank/DDBJ whole genome shotgun (WGS) entry which is preliminary data.</text>
</comment>
<proteinExistence type="inferred from homology"/>
<dbReference type="SUPFAM" id="SSF159127">
    <property type="entry name" value="HupF/HypC-like"/>
    <property type="match status" value="1"/>
</dbReference>
<reference evidence="2 3" key="1">
    <citation type="submission" date="2023-07" db="EMBL/GenBank/DDBJ databases">
        <title>Genomic Encyclopedia of Type Strains, Phase IV (KMG-IV): sequencing the most valuable type-strain genomes for metagenomic binning, comparative biology and taxonomic classification.</title>
        <authorList>
            <person name="Goeker M."/>
        </authorList>
    </citation>
    <scope>NUCLEOTIDE SEQUENCE [LARGE SCALE GENOMIC DNA]</scope>
    <source>
        <strain evidence="2 3">DSM 17740</strain>
    </source>
</reference>
<organism evidence="2 3">
    <name type="scientific">Caldalkalibacillus uzonensis</name>
    <dbReference type="NCBI Taxonomy" id="353224"/>
    <lineage>
        <taxon>Bacteria</taxon>
        <taxon>Bacillati</taxon>
        <taxon>Bacillota</taxon>
        <taxon>Bacilli</taxon>
        <taxon>Bacillales</taxon>
        <taxon>Bacillaceae</taxon>
        <taxon>Caldalkalibacillus</taxon>
    </lineage>
</organism>
<evidence type="ECO:0000313" key="3">
    <source>
        <dbReference type="Proteomes" id="UP001232445"/>
    </source>
</evidence>
<dbReference type="RefSeq" id="WP_307343423.1">
    <property type="nucleotide sequence ID" value="NZ_JAUSUQ010000024.1"/>
</dbReference>
<dbReference type="Proteomes" id="UP001232445">
    <property type="component" value="Unassembled WGS sequence"/>
</dbReference>
<sequence>MTKKVNLNSFGRNKLSNHGCSTCADVAVPVKVIEIHDNEAVVEDRSGVRTNVAIDFVPDIKKGEILLVHMGVALGRALEVQT</sequence>
<gene>
    <name evidence="2" type="ORF">J2S00_003779</name>
</gene>
<dbReference type="EMBL" id="JAUSUQ010000024">
    <property type="protein sequence ID" value="MDQ0340939.1"/>
    <property type="molecule type" value="Genomic_DNA"/>
</dbReference>
<dbReference type="Gene3D" id="2.30.30.140">
    <property type="match status" value="1"/>
</dbReference>
<dbReference type="Pfam" id="PF01455">
    <property type="entry name" value="HupF_HypC"/>
    <property type="match status" value="1"/>
</dbReference>
<comment type="similarity">
    <text evidence="1">Belongs to the HupF/HypC family.</text>
</comment>